<comment type="catalytic activity">
    <reaction evidence="20">
        <text>a 5'-end (5'-triphosphoguanosine)-(2'-O-methyladenylyl)-adenylyl-cytidylyl-adenosine in mRNA + S-adenosyl-L-methionine = a 5'-end (N(7)-methyl 5'-triphosphoguanosine)-(2'-O-methyladenylyl)-adenylyl-cytidylyl-adenosine in mRNA + S-adenosyl-L-homocysteine</text>
        <dbReference type="Rhea" id="RHEA:65440"/>
        <dbReference type="Rhea" id="RHEA-COMP:16798"/>
        <dbReference type="Rhea" id="RHEA-COMP:16801"/>
        <dbReference type="ChEBI" id="CHEBI:57856"/>
        <dbReference type="ChEBI" id="CHEBI:59789"/>
        <dbReference type="ChEBI" id="CHEBI:156482"/>
        <dbReference type="ChEBI" id="CHEBI:156483"/>
    </reaction>
</comment>
<evidence type="ECO:0000256" key="4">
    <source>
        <dbReference type="ARBA" id="ARBA00012582"/>
    </source>
</evidence>
<dbReference type="EC" id="2.1.1.375" evidence="21"/>
<dbReference type="PROSITE" id="PS50526">
    <property type="entry name" value="RDRP_SSRNA_NEG_NONSEG"/>
    <property type="match status" value="1"/>
</dbReference>
<evidence type="ECO:0000256" key="13">
    <source>
        <dbReference type="ARBA" id="ARBA00022840"/>
    </source>
</evidence>
<comment type="catalytic activity">
    <reaction evidence="25">
        <text>a 5'-end (5'-triphosphoguanosine)-adenylyl-adenylyl-cytidylyl-adenosine in mRNA + 2 S-adenosyl-L-methionine = a 5'-end (N(7)-methyl 5'-triphosphoguanosine)-(2'-O-methyladenylyl)-adenylyl-cytidylyl-adenosine in mRNA + 2 S-adenosyl-L-homocysteine + H(+)</text>
        <dbReference type="Rhea" id="RHEA:65376"/>
        <dbReference type="Rhea" id="RHEA-COMP:16797"/>
        <dbReference type="Rhea" id="RHEA-COMP:16798"/>
        <dbReference type="ChEBI" id="CHEBI:15378"/>
        <dbReference type="ChEBI" id="CHEBI:57856"/>
        <dbReference type="ChEBI" id="CHEBI:59789"/>
        <dbReference type="ChEBI" id="CHEBI:156483"/>
        <dbReference type="ChEBI" id="CHEBI:156484"/>
        <dbReference type="EC" id="2.1.1.375"/>
    </reaction>
</comment>
<evidence type="ECO:0000256" key="19">
    <source>
        <dbReference type="ARBA" id="ARBA00024494"/>
    </source>
</evidence>
<keyword evidence="16" id="KW-0506">mRNA capping</keyword>
<evidence type="ECO:0000256" key="20">
    <source>
        <dbReference type="ARBA" id="ARBA00024499"/>
    </source>
</evidence>
<feature type="domain" description="Mononegavirus-type SAM-dependent 2'-O-MTase" evidence="28">
    <location>
        <begin position="1663"/>
        <end position="1861"/>
    </location>
</feature>
<evidence type="ECO:0000259" key="27">
    <source>
        <dbReference type="PROSITE" id="PS50526"/>
    </source>
</evidence>
<keyword evidence="10" id="KW-0548">Nucleotidyltransferase</keyword>
<dbReference type="Pfam" id="PF14318">
    <property type="entry name" value="Mononeg_mRNAcap"/>
    <property type="match status" value="1"/>
</dbReference>
<organism evidence="29">
    <name type="scientific">Corixo rhabdovirus 1</name>
    <dbReference type="NCBI Taxonomy" id="3078402"/>
    <lineage>
        <taxon>Viruses</taxon>
        <taxon>Riboviria</taxon>
        <taxon>Orthornavirae</taxon>
        <taxon>Negarnaviricota</taxon>
        <taxon>Haploviricotina</taxon>
        <taxon>Monjiviricetes</taxon>
        <taxon>Mononegavirales</taxon>
        <taxon>Rhabdoviridae</taxon>
    </lineage>
</organism>
<dbReference type="EC" id="2.7.7.48" evidence="3"/>
<dbReference type="InterPro" id="IPR039530">
    <property type="entry name" value="L_methyltransferase_rhabdo"/>
</dbReference>
<dbReference type="GO" id="GO:0030430">
    <property type="term" value="C:host cell cytoplasm"/>
    <property type="evidence" value="ECO:0007669"/>
    <property type="project" value="UniProtKB-SubCell"/>
</dbReference>
<comment type="catalytic activity">
    <reaction evidence="24">
        <text>a 5'-end (5'-triphosphoguanosine)-adenylyl-adenylyl-cytidylyl-adenosine in mRNA + S-adenosyl-L-methionine = a 5'-end (5'-triphosphoguanosine)-(2'-O-methyladenylyl)-adenylyl-cytidylyl-adenosine in mRNA + S-adenosyl-L-homocysteine + H(+)</text>
        <dbReference type="Rhea" id="RHEA:65380"/>
        <dbReference type="Rhea" id="RHEA-COMP:16797"/>
        <dbReference type="Rhea" id="RHEA-COMP:16801"/>
        <dbReference type="ChEBI" id="CHEBI:15378"/>
        <dbReference type="ChEBI" id="CHEBI:57856"/>
        <dbReference type="ChEBI" id="CHEBI:59789"/>
        <dbReference type="ChEBI" id="CHEBI:156482"/>
        <dbReference type="ChEBI" id="CHEBI:156484"/>
    </reaction>
</comment>
<keyword evidence="8" id="KW-0808">Transferase</keyword>
<dbReference type="GO" id="GO:0016787">
    <property type="term" value="F:hydrolase activity"/>
    <property type="evidence" value="ECO:0007669"/>
    <property type="project" value="UniProtKB-KW"/>
</dbReference>
<evidence type="ECO:0000256" key="7">
    <source>
        <dbReference type="ARBA" id="ARBA00022664"/>
    </source>
</evidence>
<evidence type="ECO:0000256" key="10">
    <source>
        <dbReference type="ARBA" id="ARBA00022695"/>
    </source>
</evidence>
<evidence type="ECO:0000256" key="15">
    <source>
        <dbReference type="ARBA" id="ARBA00022953"/>
    </source>
</evidence>
<evidence type="ECO:0000256" key="23">
    <source>
        <dbReference type="ARBA" id="ARBA00031012"/>
    </source>
</evidence>
<evidence type="ECO:0000256" key="5">
    <source>
        <dbReference type="ARBA" id="ARBA00022484"/>
    </source>
</evidence>
<evidence type="ECO:0000256" key="12">
    <source>
        <dbReference type="ARBA" id="ARBA00022801"/>
    </source>
</evidence>
<protein>
    <recommendedName>
        <fullName evidence="23">Replicase</fullName>
        <ecNumber evidence="21">2.1.1.375</ecNumber>
        <ecNumber evidence="3">2.7.7.48</ecNumber>
        <ecNumber evidence="4">2.7.7.88</ecNumber>
    </recommendedName>
    <alternativeName>
        <fullName evidence="22">Transcriptase</fullName>
    </alternativeName>
</protein>
<dbReference type="EC" id="2.7.7.88" evidence="4"/>
<keyword evidence="6" id="KW-0489">Methyltransferase</keyword>
<keyword evidence="7" id="KW-0507">mRNA processing</keyword>
<evidence type="ECO:0000256" key="18">
    <source>
        <dbReference type="ARBA" id="ARBA00023268"/>
    </source>
</evidence>
<comment type="catalytic activity">
    <reaction evidence="26">
        <text>GTP + H2O = GDP + phosphate + H(+)</text>
        <dbReference type="Rhea" id="RHEA:19669"/>
        <dbReference type="ChEBI" id="CHEBI:15377"/>
        <dbReference type="ChEBI" id="CHEBI:15378"/>
        <dbReference type="ChEBI" id="CHEBI:37565"/>
        <dbReference type="ChEBI" id="CHEBI:43474"/>
        <dbReference type="ChEBI" id="CHEBI:58189"/>
    </reaction>
</comment>
<evidence type="ECO:0000256" key="21">
    <source>
        <dbReference type="ARBA" id="ARBA00026099"/>
    </source>
</evidence>
<dbReference type="GO" id="GO:0044423">
    <property type="term" value="C:virion component"/>
    <property type="evidence" value="ECO:0007669"/>
    <property type="project" value="UniProtKB-KW"/>
</dbReference>
<evidence type="ECO:0000256" key="24">
    <source>
        <dbReference type="ARBA" id="ARBA00047332"/>
    </source>
</evidence>
<dbReference type="InterPro" id="IPR039736">
    <property type="entry name" value="L_poly_C"/>
</dbReference>
<keyword evidence="15" id="KW-0693">Viral RNA replication</keyword>
<keyword evidence="11" id="KW-0547">Nucleotide-binding</keyword>
<feature type="domain" description="RdRp catalytic" evidence="27">
    <location>
        <begin position="615"/>
        <end position="801"/>
    </location>
</feature>
<dbReference type="Pfam" id="PF21080">
    <property type="entry name" value="Methyltrans_Mon_1st"/>
    <property type="match status" value="1"/>
</dbReference>
<accession>A0AB38Z1Q0</accession>
<evidence type="ECO:0000256" key="9">
    <source>
        <dbReference type="ARBA" id="ARBA00022691"/>
    </source>
</evidence>
<evidence type="ECO:0000256" key="17">
    <source>
        <dbReference type="ARBA" id="ARBA00023200"/>
    </source>
</evidence>
<evidence type="ECO:0000256" key="11">
    <source>
        <dbReference type="ARBA" id="ARBA00022741"/>
    </source>
</evidence>
<evidence type="ECO:0000256" key="8">
    <source>
        <dbReference type="ARBA" id="ARBA00022679"/>
    </source>
</evidence>
<evidence type="ECO:0000256" key="6">
    <source>
        <dbReference type="ARBA" id="ARBA00022603"/>
    </source>
</evidence>
<sequence>MKKTVTSIIDIMEAYLEDCIPGDSLNFDDYGDEGYKEGREKIPPPSRMNLVDYNLNSPLIADRVDGFVNFCKKWTDPAHASERHWDVERQKFKNHGIDLSALKGSQTYHTWLFDLKSRPVETRRIEKILAKTDEDARQTFEVIRAFHQRWINQTPAWKGRQDVDKMTLKYGEIFVRFYLMTLMINCSSEDEAKELWTLVGCGMTWSQEAQATFIWDLNDWGRIVIGQGCLVFRRSGQYLDRSMVLMAKDVFGGRFQTLMHLQYKEDPEYNPALLKTMIDIFDEGDLLLRRYGSSAYKVIKMVEPVSLEKLHQLSSESKPMVPPFVKFRNHLRVSTRELEATYPGAGEFLTMIHDQEEVEPLITAYGSFRLWGHPFIDYLSGLAALYENVTAPKEIDEEYANQLASDLAFKVIKNQFFGKKKWVVDGESLPDENIMKSHILNLTWPNSQEIFEFGDNWHRLPLKACFEIPDFITLSNLYSDKSHSPDLSEVIQEILKHQKGGTIKSYSVLQSLKDRPAQNWPAFVRKVNDIGLAVEELVIGLKAKEREIKDIGRFFALMSWALREYFVITEYLIKEFYIKLFKGLTMADDLNTVIEKMMQSTDSQGNLEVGEFENLTISNHIDYSKWNNHQRAKGNDPVFRVMGQFFGFPNLFTRTHEFFEKSLIYYKDRPDLMTVIDGKVVNKTDKIVCWQGQAGGLEGLRQKGWSIVGLLCLARQSKVRNTKVKFLAQGDNQIISTFFKVSATRSDEEKAAAYATCVRNNERILESVRQGAKKLGLIINEDETLQSATLTVYGKVILYRGAFKSLTEKRFSRVLCTTNDQLPSLSNVAATVVTNCLTVANYSDDSLNPMKQYNWLGNFARTMLELHDPAIRKSGSAITRTFSSLMYYRYIINFLYKDPSLGGVGGMSLLRFLVRQFPDPVSESLTFWKFVYQGTSNELLKQICIENGNPQLASFQFKHFEKLLENPQGLNLPRGVAPVTVLQNCVRKMMLKESQRMRNRIIGDALVSLNKELNGFNLYLFNIQPCFPRFLSEFRAATYYGMVLNLLSLFENSRTFRRILVENQSTVLDEVTVKAELSSYKMLSRYHSRSVPLIWDCSATQADNLRTKSWNRKIYGATVPHPAEMFQDPSVGNNNCHGCQEEGLRRDHVVVVVPYVYRIPVESRGDYKPYLGSKTSENTSMLSPWEKTTNLPLITRSALLRVGITWFIDANSNLAEAIKRNLDSLTGEDSGRLTAGYRRTGSALHRFACSRQSTGGFAAISPNLLTFMIVTTDTLRQTSQQNYDFLYQALILYAQVSAAVAHRFSEAGCTYHFHLACLDCLREIDDIQLNATSVYPFQDVSKILEHWKPPGTAWFQQKSIVEIPLGDWSTLFYTEQSFQIGRISGFHLADQTQVFKHESVELFPNVIARNLDVRHWVEGFVEGVIRACALFLTHKRSVQMGRSCRIELMGSYQRLVKRLSQNVELLALLGQERMYMELSRGSHYVPAEFPLQLTSIHETFLSYAYRLAGRVIWSDSLTGWTRFPDLWIFSDFLSLDIAGPYQLSTRAMENIFSANRPDRRMTREQVRSIARTDTELRGLDFPEMQARIMFLSGRVHSTPSEMKHACRDIVLPQENELEENEAEFGQEHTGYILLTTPEYIREQQVLQKYSVPRKSNPTLSGLRLSKISTGGHIKLLSIIRGLGIHTQDFIVGGDGSGGFTACLLRAFPSSRGIFNTLLEGHGVILKGTTPSPPSAINCQTRRIKRRCVNLTSCWSNPSDLESYTTWAYWLDLIRENNLHVDLLVFDMEVIKKSDAKIVENLKKFLRESQIVSRVTVIYKTYFGAIMNGTSSILDEIGPIFREIRLVQTQYTGSSSSEVYVVMRGQQFSVLGDRYLNREDLWQKREGIFIFKSSEEEFIRADQCFNLDTLRGVPSRFVPNLQEQLYYMFSTLDLDATMCAHYAQLFSGHHGDCVKERFVAALVKIGIDKVNLNRNGLGELTVPSDAWLLKYVTFQLALFLWISLKTRDAPLYTRIDDILQKGLVFSWKTTEHQVSWSFMEFLGKNKKLRMDSNLGQISKILSLLTQLNCAQGYPVNWNTVRVHYSEFRVPYSDQFIFSNTGCLHFLSSRFEAREVGIPDVVGGVDYEEDDEFDI</sequence>
<proteinExistence type="predicted"/>
<evidence type="ECO:0000313" key="29">
    <source>
        <dbReference type="EMBL" id="WNO13914.1"/>
    </source>
</evidence>
<name>A0AB38Z1Q0_9RHAB</name>
<evidence type="ECO:0000256" key="1">
    <source>
        <dbReference type="ARBA" id="ARBA00004192"/>
    </source>
</evidence>
<dbReference type="Pfam" id="PF00946">
    <property type="entry name" value="Mononeg_RNA_pol"/>
    <property type="match status" value="1"/>
</dbReference>
<evidence type="ECO:0000256" key="25">
    <source>
        <dbReference type="ARBA" id="ARBA00047370"/>
    </source>
</evidence>
<reference evidence="29" key="1">
    <citation type="submission" date="2023-04" db="EMBL/GenBank/DDBJ databases">
        <title>Novel viruses in aedes, anopheles and culex mosquitoes from high pantanal, mato grosso state, Brazil 2019.</title>
        <authorList>
            <person name="Pavon J.A.R."/>
            <person name="Neves N.A.S."/>
            <person name="Pinho J.B."/>
            <person name="Patroca S."/>
            <person name="Cruz A.C.B."/>
            <person name="Medeiros D.B.A."/>
            <person name="Nunes M.R.T."/>
            <person name="Slhessarenko R.D."/>
        </authorList>
    </citation>
    <scope>NUCLEOTIDE SEQUENCE</scope>
    <source>
        <strain evidence="29">JARP8</strain>
    </source>
</reference>
<dbReference type="InterPro" id="IPR014023">
    <property type="entry name" value="Mononeg_RNA_pol_cat"/>
</dbReference>
<keyword evidence="9" id="KW-0949">S-adenosyl-L-methionine</keyword>
<dbReference type="InterPro" id="IPR026890">
    <property type="entry name" value="Mononeg_mRNAcap"/>
</dbReference>
<dbReference type="GO" id="GO:0004482">
    <property type="term" value="F:mRNA 5'-cap (guanine-N7-)-methyltransferase activity"/>
    <property type="evidence" value="ECO:0007669"/>
    <property type="project" value="InterPro"/>
</dbReference>
<dbReference type="PROSITE" id="PS51590">
    <property type="entry name" value="SAM_MT_MNV_L"/>
    <property type="match status" value="1"/>
</dbReference>
<evidence type="ECO:0000256" key="26">
    <source>
        <dbReference type="ARBA" id="ARBA00048548"/>
    </source>
</evidence>
<keyword evidence="12" id="KW-0378">Hydrolase</keyword>
<dbReference type="GO" id="GO:0003968">
    <property type="term" value="F:RNA-directed RNA polymerase activity"/>
    <property type="evidence" value="ECO:0007669"/>
    <property type="project" value="UniProtKB-KW"/>
</dbReference>
<dbReference type="Pfam" id="PF14314">
    <property type="entry name" value="Methyltrans_Mon_2nd"/>
    <property type="match status" value="1"/>
</dbReference>
<keyword evidence="14" id="KW-0946">Virion</keyword>
<keyword evidence="13" id="KW-0067">ATP-binding</keyword>
<keyword evidence="5" id="KW-0696">RNA-directed RNA polymerase</keyword>
<dbReference type="EMBL" id="OQ968276">
    <property type="protein sequence ID" value="WNO13914.1"/>
    <property type="molecule type" value="Viral_cRNA"/>
</dbReference>
<evidence type="ECO:0000256" key="2">
    <source>
        <dbReference type="ARBA" id="ARBA00004328"/>
    </source>
</evidence>
<dbReference type="InterPro" id="IPR025786">
    <property type="entry name" value="Mononega_L_MeTrfase"/>
</dbReference>
<evidence type="ECO:0000259" key="28">
    <source>
        <dbReference type="PROSITE" id="PS51590"/>
    </source>
</evidence>
<evidence type="ECO:0000256" key="16">
    <source>
        <dbReference type="ARBA" id="ARBA00023042"/>
    </source>
</evidence>
<evidence type="ECO:0000256" key="3">
    <source>
        <dbReference type="ARBA" id="ARBA00012494"/>
    </source>
</evidence>
<evidence type="ECO:0000256" key="22">
    <source>
        <dbReference type="ARBA" id="ARBA00030436"/>
    </source>
</evidence>
<dbReference type="InterPro" id="IPR048397">
    <property type="entry name" value="Methyltrans_Mon_CD"/>
</dbReference>
<dbReference type="NCBIfam" id="TIGR04198">
    <property type="entry name" value="paramyx_RNAcap"/>
    <property type="match status" value="1"/>
</dbReference>
<dbReference type="GO" id="GO:0005524">
    <property type="term" value="F:ATP binding"/>
    <property type="evidence" value="ECO:0007669"/>
    <property type="project" value="UniProtKB-KW"/>
</dbReference>
<keyword evidence="18" id="KW-0511">Multifunctional enzyme</keyword>
<evidence type="ECO:0000256" key="14">
    <source>
        <dbReference type="ARBA" id="ARBA00022844"/>
    </source>
</evidence>
<comment type="subcellular location">
    <subcellularLocation>
        <location evidence="1">Host cytoplasm</location>
    </subcellularLocation>
    <subcellularLocation>
        <location evidence="2">Virion</location>
    </subcellularLocation>
</comment>
<comment type="catalytic activity">
    <reaction evidence="19">
        <text>a 5'-end triphospho-adenylyl-adenylyl-cytidylyl-adenosine in mRNA + GDP + H(+) = a 5'-end (5'-triphosphoguanosine)-adenylyl-adenylyl-cytidylyl-adenosine in mRNA + diphosphate</text>
        <dbReference type="Rhea" id="RHEA:65436"/>
        <dbReference type="Rhea" id="RHEA-COMP:16797"/>
        <dbReference type="Rhea" id="RHEA-COMP:16799"/>
        <dbReference type="ChEBI" id="CHEBI:15378"/>
        <dbReference type="ChEBI" id="CHEBI:33019"/>
        <dbReference type="ChEBI" id="CHEBI:58189"/>
        <dbReference type="ChEBI" id="CHEBI:156484"/>
        <dbReference type="ChEBI" id="CHEBI:156503"/>
        <dbReference type="EC" id="2.7.7.88"/>
    </reaction>
</comment>
<keyword evidence="17" id="KW-1035">Host cytoplasm</keyword>